<dbReference type="AlphaFoldDB" id="A0A4U5WYP1"/>
<organism evidence="1 2">
    <name type="scientific">Streptomyces galbus</name>
    <dbReference type="NCBI Taxonomy" id="33898"/>
    <lineage>
        <taxon>Bacteria</taxon>
        <taxon>Bacillati</taxon>
        <taxon>Actinomycetota</taxon>
        <taxon>Actinomycetes</taxon>
        <taxon>Kitasatosporales</taxon>
        <taxon>Streptomycetaceae</taxon>
        <taxon>Streptomyces</taxon>
    </lineage>
</organism>
<accession>A0A4U5WYP1</accession>
<evidence type="ECO:0000313" key="2">
    <source>
        <dbReference type="Proteomes" id="UP000308632"/>
    </source>
</evidence>
<reference evidence="1 2" key="1">
    <citation type="submission" date="2019-04" db="EMBL/GenBank/DDBJ databases">
        <title>Streptomyces lasaliensis sp.nov., an Actinomycete isolated from soil which produces the polyether antibiotic lasalocid.</title>
        <authorList>
            <person name="Erwin G."/>
            <person name="Haber C."/>
        </authorList>
    </citation>
    <scope>NUCLEOTIDE SEQUENCE [LARGE SCALE GENOMIC DNA]</scope>
    <source>
        <strain evidence="1 2">DSM 40089</strain>
    </source>
</reference>
<dbReference type="EMBL" id="SZPR01000017">
    <property type="protein sequence ID" value="TKT07738.1"/>
    <property type="molecule type" value="Genomic_DNA"/>
</dbReference>
<dbReference type="RefSeq" id="WP_137301802.1">
    <property type="nucleotide sequence ID" value="NZ_BMVD01000007.1"/>
</dbReference>
<proteinExistence type="predicted"/>
<name>A0A4U5WYP1_STRGB</name>
<sequence length="114" mass="12733">MDLSEEGEALSSEWAELGNNVCGILHGCRNLSLVAEHFVRAGWRSRSSSWDGYEVGTDWCEVELDSLDGVDVLLNGVIAPHRLDNLADLLHRFGLTYTLELNDEHGTLIRELHT</sequence>
<dbReference type="Proteomes" id="UP000308632">
    <property type="component" value="Unassembled WGS sequence"/>
</dbReference>
<evidence type="ECO:0000313" key="1">
    <source>
        <dbReference type="EMBL" id="TKT07738.1"/>
    </source>
</evidence>
<comment type="caution">
    <text evidence="1">The sequence shown here is derived from an EMBL/GenBank/DDBJ whole genome shotgun (WGS) entry which is preliminary data.</text>
</comment>
<gene>
    <name evidence="1" type="ORF">E4U92_19980</name>
</gene>
<protein>
    <submittedName>
        <fullName evidence="1">Uncharacterized protein</fullName>
    </submittedName>
</protein>